<reference evidence="2 3" key="1">
    <citation type="submission" date="2019-02" db="EMBL/GenBank/DDBJ databases">
        <title>Deep-cultivation of Planctomycetes and their phenomic and genomic characterization uncovers novel biology.</title>
        <authorList>
            <person name="Wiegand S."/>
            <person name="Jogler M."/>
            <person name="Boedeker C."/>
            <person name="Pinto D."/>
            <person name="Vollmers J."/>
            <person name="Rivas-Marin E."/>
            <person name="Kohn T."/>
            <person name="Peeters S.H."/>
            <person name="Heuer A."/>
            <person name="Rast P."/>
            <person name="Oberbeckmann S."/>
            <person name="Bunk B."/>
            <person name="Jeske O."/>
            <person name="Meyerdierks A."/>
            <person name="Storesund J.E."/>
            <person name="Kallscheuer N."/>
            <person name="Luecker S."/>
            <person name="Lage O.M."/>
            <person name="Pohl T."/>
            <person name="Merkel B.J."/>
            <person name="Hornburger P."/>
            <person name="Mueller R.-W."/>
            <person name="Bruemmer F."/>
            <person name="Labrenz M."/>
            <person name="Spormann A.M."/>
            <person name="Op Den Camp H."/>
            <person name="Overmann J."/>
            <person name="Amann R."/>
            <person name="Jetten M.S.M."/>
            <person name="Mascher T."/>
            <person name="Medema M.H."/>
            <person name="Devos D.P."/>
            <person name="Kaster A.-K."/>
            <person name="Ovreas L."/>
            <person name="Rohde M."/>
            <person name="Galperin M.Y."/>
            <person name="Jogler C."/>
        </authorList>
    </citation>
    <scope>NUCLEOTIDE SEQUENCE [LARGE SCALE GENOMIC DNA]</scope>
    <source>
        <strain evidence="2 3">Pla108</strain>
    </source>
</reference>
<keyword evidence="3" id="KW-1185">Reference proteome</keyword>
<dbReference type="CDD" id="cd05266">
    <property type="entry name" value="SDR_a4"/>
    <property type="match status" value="1"/>
</dbReference>
<proteinExistence type="predicted"/>
<accession>A0A5C6AJJ4</accession>
<evidence type="ECO:0000313" key="2">
    <source>
        <dbReference type="EMBL" id="TWT99566.1"/>
    </source>
</evidence>
<protein>
    <submittedName>
        <fullName evidence="2">NAD dependent epimerase/dehydratase family protein</fullName>
    </submittedName>
</protein>
<dbReference type="InterPro" id="IPR001509">
    <property type="entry name" value="Epimerase_deHydtase"/>
</dbReference>
<dbReference type="Gene3D" id="3.40.50.720">
    <property type="entry name" value="NAD(P)-binding Rossmann-like Domain"/>
    <property type="match status" value="1"/>
</dbReference>
<sequence length="286" mass="30095">MATRLIFGCGYLGRRAAQRWLERGDRVVAVTRHPARATAFRADGLEAFVGDVTQPATLVRLPDAETLLYAVGYDRSADPTIHEVYAEGLQNVLAAASSATERVVYISTTGVYGDAGGDWIDETTPPAPSRDGGRASLAAEQVLAASPWGDRSVILRLAGIYGPDRLPYAAALRAGEPIAAPQTGWLNLIHVDDGASAVLAAADHAAPPALVCVCDGQPAVRRDYYAEAARLLNAPPPTFVAPAADSPRAARAAADKRVRNTVLTGRLGVKPSYPSYREGLAAILGD</sequence>
<dbReference type="AlphaFoldDB" id="A0A5C6AJJ4"/>
<evidence type="ECO:0000313" key="3">
    <source>
        <dbReference type="Proteomes" id="UP000317421"/>
    </source>
</evidence>
<gene>
    <name evidence="2" type="ORF">Pla108_05090</name>
</gene>
<dbReference type="Pfam" id="PF01370">
    <property type="entry name" value="Epimerase"/>
    <property type="match status" value="1"/>
</dbReference>
<dbReference type="PANTHER" id="PTHR48079:SF6">
    <property type="entry name" value="NAD(P)-BINDING DOMAIN-CONTAINING PROTEIN-RELATED"/>
    <property type="match status" value="1"/>
</dbReference>
<dbReference type="PANTHER" id="PTHR48079">
    <property type="entry name" value="PROTEIN YEEZ"/>
    <property type="match status" value="1"/>
</dbReference>
<dbReference type="EMBL" id="SJPR01000001">
    <property type="protein sequence ID" value="TWT99566.1"/>
    <property type="molecule type" value="Genomic_DNA"/>
</dbReference>
<dbReference type="GO" id="GO:0004029">
    <property type="term" value="F:aldehyde dehydrogenase (NAD+) activity"/>
    <property type="evidence" value="ECO:0007669"/>
    <property type="project" value="TreeGrafter"/>
</dbReference>
<name>A0A5C6AJJ4_9BACT</name>
<organism evidence="2 3">
    <name type="scientific">Botrimarina colliarenosi</name>
    <dbReference type="NCBI Taxonomy" id="2528001"/>
    <lineage>
        <taxon>Bacteria</taxon>
        <taxon>Pseudomonadati</taxon>
        <taxon>Planctomycetota</taxon>
        <taxon>Planctomycetia</taxon>
        <taxon>Pirellulales</taxon>
        <taxon>Lacipirellulaceae</taxon>
        <taxon>Botrimarina</taxon>
    </lineage>
</organism>
<evidence type="ECO:0000259" key="1">
    <source>
        <dbReference type="Pfam" id="PF01370"/>
    </source>
</evidence>
<dbReference type="Proteomes" id="UP000317421">
    <property type="component" value="Unassembled WGS sequence"/>
</dbReference>
<dbReference type="GO" id="GO:0005737">
    <property type="term" value="C:cytoplasm"/>
    <property type="evidence" value="ECO:0007669"/>
    <property type="project" value="TreeGrafter"/>
</dbReference>
<feature type="domain" description="NAD-dependent epimerase/dehydratase" evidence="1">
    <location>
        <begin position="9"/>
        <end position="205"/>
    </location>
</feature>
<dbReference type="InterPro" id="IPR036291">
    <property type="entry name" value="NAD(P)-bd_dom_sf"/>
</dbReference>
<dbReference type="SUPFAM" id="SSF51735">
    <property type="entry name" value="NAD(P)-binding Rossmann-fold domains"/>
    <property type="match status" value="1"/>
</dbReference>
<dbReference type="InterPro" id="IPR051783">
    <property type="entry name" value="NAD(P)-dependent_oxidoreduct"/>
</dbReference>
<comment type="caution">
    <text evidence="2">The sequence shown here is derived from an EMBL/GenBank/DDBJ whole genome shotgun (WGS) entry which is preliminary data.</text>
</comment>